<evidence type="ECO:0000313" key="2">
    <source>
        <dbReference type="EMBL" id="ANY79773.1"/>
    </source>
</evidence>
<dbReference type="RefSeq" id="WP_099510793.1">
    <property type="nucleotide sequence ID" value="NZ_CP016616.1"/>
</dbReference>
<dbReference type="KEGG" id="moc:BB934_17370"/>
<dbReference type="SUPFAM" id="SSF54593">
    <property type="entry name" value="Glyoxalase/Bleomycin resistance protein/Dihydroxybiphenyl dioxygenase"/>
    <property type="match status" value="1"/>
</dbReference>
<dbReference type="InterPro" id="IPR029068">
    <property type="entry name" value="Glyas_Bleomycin-R_OHBP_Dase"/>
</dbReference>
<accession>A0A1B2EIF4</accession>
<evidence type="ECO:0000259" key="1">
    <source>
        <dbReference type="PROSITE" id="PS51819"/>
    </source>
</evidence>
<dbReference type="InterPro" id="IPR037523">
    <property type="entry name" value="VOC_core"/>
</dbReference>
<dbReference type="PANTHER" id="PTHR36503">
    <property type="entry name" value="BLR2520 PROTEIN"/>
    <property type="match status" value="1"/>
</dbReference>
<sequence length="144" mass="15611">MQPRLTLVTLGVADLAKSRAFYEAWGWKASSASQPGVAFFQANGLALGLFGRADLAKDAGVEDKPTGFAAITLAYNARSKEEADEVYALAVKAGARPVKPLQDVFWGGYSGYFADPDGHLWEVAWNPSFPLDEQGHMFLPDTQK</sequence>
<reference evidence="2" key="1">
    <citation type="submission" date="2016-07" db="EMBL/GenBank/DDBJ databases">
        <title>Microvirga ossetica sp. nov. a new species of rhizobia isolated from root nodules of the legume species Vicia alpestris Steven originated from North Ossetia region in the Caucasus.</title>
        <authorList>
            <person name="Safronova V.I."/>
            <person name="Kuznetsova I.G."/>
            <person name="Sazanova A.L."/>
            <person name="Belimov A."/>
            <person name="Andronov E."/>
            <person name="Osledkin Y.S."/>
            <person name="Onishchuk O.P."/>
            <person name="Kurchak O.N."/>
            <person name="Shaposhnikov A.I."/>
            <person name="Willems A."/>
            <person name="Tikhonovich I.A."/>
        </authorList>
    </citation>
    <scope>NUCLEOTIDE SEQUENCE [LARGE SCALE GENOMIC DNA]</scope>
    <source>
        <strain evidence="2">V5/3M</strain>
    </source>
</reference>
<dbReference type="AlphaFoldDB" id="A0A1B2EIF4"/>
<gene>
    <name evidence="2" type="ORF">BB934_17370</name>
</gene>
<protein>
    <submittedName>
        <fullName evidence="2">Glyoxalase</fullName>
    </submittedName>
</protein>
<dbReference type="CDD" id="cd07251">
    <property type="entry name" value="VOC_like"/>
    <property type="match status" value="1"/>
</dbReference>
<dbReference type="OrthoDB" id="9798430at2"/>
<dbReference type="Pfam" id="PF00903">
    <property type="entry name" value="Glyoxalase"/>
    <property type="match status" value="1"/>
</dbReference>
<dbReference type="EMBL" id="CP016616">
    <property type="protein sequence ID" value="ANY79773.1"/>
    <property type="molecule type" value="Genomic_DNA"/>
</dbReference>
<dbReference type="InterPro" id="IPR004360">
    <property type="entry name" value="Glyas_Fos-R_dOase_dom"/>
</dbReference>
<proteinExistence type="predicted"/>
<dbReference type="Gene3D" id="3.10.180.10">
    <property type="entry name" value="2,3-Dihydroxybiphenyl 1,2-Dioxygenase, domain 1"/>
    <property type="match status" value="1"/>
</dbReference>
<name>A0A1B2EIF4_9HYPH</name>
<dbReference type="PANTHER" id="PTHR36503:SF1">
    <property type="entry name" value="BLR2520 PROTEIN"/>
    <property type="match status" value="1"/>
</dbReference>
<organism evidence="2">
    <name type="scientific">Microvirga ossetica</name>
    <dbReference type="NCBI Taxonomy" id="1882682"/>
    <lineage>
        <taxon>Bacteria</taxon>
        <taxon>Pseudomonadati</taxon>
        <taxon>Pseudomonadota</taxon>
        <taxon>Alphaproteobacteria</taxon>
        <taxon>Hyphomicrobiales</taxon>
        <taxon>Methylobacteriaceae</taxon>
        <taxon>Microvirga</taxon>
    </lineage>
</organism>
<dbReference type="PROSITE" id="PS51819">
    <property type="entry name" value="VOC"/>
    <property type="match status" value="1"/>
</dbReference>
<feature type="domain" description="VOC" evidence="1">
    <location>
        <begin position="4"/>
        <end position="126"/>
    </location>
</feature>